<accession>A0A562Q8Z7</accession>
<keyword evidence="2" id="KW-0812">Transmembrane</keyword>
<dbReference type="OrthoDB" id="2967741at2"/>
<keyword evidence="2" id="KW-0472">Membrane</keyword>
<feature type="region of interest" description="Disordered" evidence="1">
    <location>
        <begin position="34"/>
        <end position="101"/>
    </location>
</feature>
<dbReference type="Proteomes" id="UP000315711">
    <property type="component" value="Unassembled WGS sequence"/>
</dbReference>
<dbReference type="AlphaFoldDB" id="A0A562Q8Z7"/>
<evidence type="ECO:0000313" key="4">
    <source>
        <dbReference type="Proteomes" id="UP000315711"/>
    </source>
</evidence>
<reference evidence="3 4" key="1">
    <citation type="journal article" date="2015" name="Stand. Genomic Sci.">
        <title>Genomic Encyclopedia of Bacterial and Archaeal Type Strains, Phase III: the genomes of soil and plant-associated and newly described type strains.</title>
        <authorList>
            <person name="Whitman W.B."/>
            <person name="Woyke T."/>
            <person name="Klenk H.P."/>
            <person name="Zhou Y."/>
            <person name="Lilburn T.G."/>
            <person name="Beck B.J."/>
            <person name="De Vos P."/>
            <person name="Vandamme P."/>
            <person name="Eisen J.A."/>
            <person name="Garrity G."/>
            <person name="Hugenholtz P."/>
            <person name="Kyrpides N.C."/>
        </authorList>
    </citation>
    <scope>NUCLEOTIDE SEQUENCE [LARGE SCALE GENOMIC DNA]</scope>
    <source>
        <strain evidence="3 4">CGMCC 1.10116</strain>
    </source>
</reference>
<evidence type="ECO:0000256" key="2">
    <source>
        <dbReference type="SAM" id="Phobius"/>
    </source>
</evidence>
<feature type="compositionally biased region" description="Basic and acidic residues" evidence="1">
    <location>
        <begin position="133"/>
        <end position="146"/>
    </location>
</feature>
<proteinExistence type="predicted"/>
<protein>
    <submittedName>
        <fullName evidence="3">Uncharacterized protein</fullName>
    </submittedName>
</protein>
<feature type="region of interest" description="Disordered" evidence="1">
    <location>
        <begin position="133"/>
        <end position="154"/>
    </location>
</feature>
<evidence type="ECO:0000313" key="3">
    <source>
        <dbReference type="EMBL" id="TWI52650.1"/>
    </source>
</evidence>
<organism evidence="3 4">
    <name type="scientific">Halalkalibacter nanhaiisediminis</name>
    <dbReference type="NCBI Taxonomy" id="688079"/>
    <lineage>
        <taxon>Bacteria</taxon>
        <taxon>Bacillati</taxon>
        <taxon>Bacillota</taxon>
        <taxon>Bacilli</taxon>
        <taxon>Bacillales</taxon>
        <taxon>Bacillaceae</taxon>
        <taxon>Halalkalibacter</taxon>
    </lineage>
</organism>
<feature type="transmembrane region" description="Helical" evidence="2">
    <location>
        <begin position="12"/>
        <end position="30"/>
    </location>
</feature>
<feature type="compositionally biased region" description="Polar residues" evidence="1">
    <location>
        <begin position="89"/>
        <end position="98"/>
    </location>
</feature>
<evidence type="ECO:0000256" key="1">
    <source>
        <dbReference type="SAM" id="MobiDB-lite"/>
    </source>
</evidence>
<feature type="compositionally biased region" description="Basic and acidic residues" evidence="1">
    <location>
        <begin position="49"/>
        <end position="69"/>
    </location>
</feature>
<sequence>MDVLIEFIVQNIFFVAIVIGGLISLFNRMSGNGQQEEQKRSQRQQRPVQKQEKVDWREIFRQEEADTKPARPRQPTFAGSAQSEDEMSRQATPVTTHVENGMDNVLDEQQELQERYEQARLRKEEASRKIRQERINEGRSNGEHSRTSGSLDLQLNRLTNKEAMKAVVWAEVLGRPRARQPHSTFARKR</sequence>
<gene>
    <name evidence="3" type="ORF">IQ10_03647</name>
</gene>
<dbReference type="EMBL" id="VLKZ01000019">
    <property type="protein sequence ID" value="TWI52650.1"/>
    <property type="molecule type" value="Genomic_DNA"/>
</dbReference>
<name>A0A562Q8Z7_9BACI</name>
<keyword evidence="4" id="KW-1185">Reference proteome</keyword>
<comment type="caution">
    <text evidence="3">The sequence shown here is derived from an EMBL/GenBank/DDBJ whole genome shotgun (WGS) entry which is preliminary data.</text>
</comment>
<keyword evidence="2" id="KW-1133">Transmembrane helix</keyword>
<dbReference type="RefSeq" id="WP_144451802.1">
    <property type="nucleotide sequence ID" value="NZ_VLKZ01000019.1"/>
</dbReference>